<dbReference type="Gene3D" id="2.60.120.10">
    <property type="entry name" value="Jelly Rolls"/>
    <property type="match status" value="1"/>
</dbReference>
<evidence type="ECO:0000313" key="2">
    <source>
        <dbReference type="EMBL" id="EDZ38300.1"/>
    </source>
</evidence>
<dbReference type="PANTHER" id="PTHR40112:SF1">
    <property type="entry name" value="H2HPP ISOMERASE"/>
    <property type="match status" value="1"/>
</dbReference>
<reference evidence="2" key="1">
    <citation type="journal article" date="2004" name="Nature">
        <title>Community structure and metabolism through reconstruction of microbial genomes from the environment.</title>
        <authorList>
            <person name="Tyson G.W."/>
            <person name="Chapman J."/>
            <person name="Hugenholtz P."/>
            <person name="Allen E.E."/>
            <person name="Ram R.J."/>
            <person name="Richardson P.M."/>
            <person name="Solovyev V.V."/>
            <person name="Rubin E.M."/>
            <person name="Rokhsar D.S."/>
            <person name="Banfield J.F."/>
        </authorList>
    </citation>
    <scope>NUCLEOTIDE SEQUENCE [LARGE SCALE GENOMIC DNA]</scope>
</reference>
<gene>
    <name evidence="2" type="ORF">CGL2_11278006</name>
</gene>
<dbReference type="InterPro" id="IPR011051">
    <property type="entry name" value="RmlC_Cupin_sf"/>
</dbReference>
<feature type="domain" description="Cupin type-2" evidence="1">
    <location>
        <begin position="34"/>
        <end position="92"/>
    </location>
</feature>
<protein>
    <recommendedName>
        <fullName evidence="1">Cupin type-2 domain-containing protein</fullName>
    </recommendedName>
</protein>
<dbReference type="SUPFAM" id="SSF51182">
    <property type="entry name" value="RmlC-like cupins"/>
    <property type="match status" value="1"/>
</dbReference>
<dbReference type="PANTHER" id="PTHR40112">
    <property type="entry name" value="H2HPP ISOMERASE"/>
    <property type="match status" value="1"/>
</dbReference>
<dbReference type="InterPro" id="IPR052535">
    <property type="entry name" value="Bacilysin_H2HPP_isomerase"/>
</dbReference>
<accession>B6AS82</accession>
<evidence type="ECO:0000259" key="1">
    <source>
        <dbReference type="Pfam" id="PF07883"/>
    </source>
</evidence>
<dbReference type="EMBL" id="DS995262">
    <property type="protein sequence ID" value="EDZ38300.1"/>
    <property type="molecule type" value="Genomic_DNA"/>
</dbReference>
<name>B6AS82_9BACT</name>
<dbReference type="InterPro" id="IPR014710">
    <property type="entry name" value="RmlC-like_jellyroll"/>
</dbReference>
<dbReference type="Pfam" id="PF07883">
    <property type="entry name" value="Cupin_2"/>
    <property type="match status" value="1"/>
</dbReference>
<proteinExistence type="predicted"/>
<sequence length="104" mass="11879">MDRYFQSFENIPFEEFERGIRIKSLSLEKAQIRYMEFDPGSVTPDHRHPEEVTTMILEGTMEMTVGKETKVVSEGGIFVVPPHTGHSGRISTKRVLAVSWSPRP</sequence>
<dbReference type="InterPro" id="IPR013096">
    <property type="entry name" value="Cupin_2"/>
</dbReference>
<dbReference type="AlphaFoldDB" id="B6AS82"/>
<organism evidence="2">
    <name type="scientific">Leptospirillum sp. Group II '5-way CG'</name>
    <dbReference type="NCBI Taxonomy" id="419541"/>
    <lineage>
        <taxon>Bacteria</taxon>
        <taxon>Pseudomonadati</taxon>
        <taxon>Nitrospirota</taxon>
        <taxon>Nitrospiria</taxon>
        <taxon>Nitrospirales</taxon>
        <taxon>Nitrospiraceae</taxon>
        <taxon>Leptospirillum</taxon>
    </lineage>
</organism>
<reference evidence="2" key="2">
    <citation type="journal article" date="2008" name="PLoS Biol.">
        <title>Population genomic analysis of strain variation in Leptospirillum group II bacteria involved in acid mine drainage formation.</title>
        <authorList>
            <person name="Simmons S.L."/>
            <person name="Dibartolo G."/>
            <person name="Denef V.J."/>
            <person name="Goltsman D.S."/>
            <person name="Thelen M.P."/>
            <person name="Banfield J.F."/>
        </authorList>
    </citation>
    <scope>NUCLEOTIDE SEQUENCE [LARGE SCALE GENOMIC DNA]</scope>
</reference>